<dbReference type="AlphaFoldDB" id="Q8DH96"/>
<dbReference type="InterPro" id="IPR003593">
    <property type="entry name" value="AAA+_ATPase"/>
</dbReference>
<dbReference type="GO" id="GO:0005524">
    <property type="term" value="F:ATP binding"/>
    <property type="evidence" value="ECO:0007669"/>
    <property type="project" value="UniProtKB-KW"/>
</dbReference>
<dbReference type="InterPro" id="IPR003439">
    <property type="entry name" value="ABC_transporter-like_ATP-bd"/>
</dbReference>
<evidence type="ECO:0000256" key="4">
    <source>
        <dbReference type="ARBA" id="ARBA00022840"/>
    </source>
</evidence>
<dbReference type="Pfam" id="PF00005">
    <property type="entry name" value="ABC_tran"/>
    <property type="match status" value="1"/>
</dbReference>
<dbReference type="InterPro" id="IPR027417">
    <property type="entry name" value="P-loop_NTPase"/>
</dbReference>
<organism evidence="6 7">
    <name type="scientific">Thermosynechococcus vestitus (strain NIES-2133 / IAM M-273 / BP-1)</name>
    <dbReference type="NCBI Taxonomy" id="197221"/>
    <lineage>
        <taxon>Bacteria</taxon>
        <taxon>Bacillati</taxon>
        <taxon>Cyanobacteriota</taxon>
        <taxon>Cyanophyceae</taxon>
        <taxon>Acaryochloridales</taxon>
        <taxon>Thermosynechococcaceae</taxon>
        <taxon>Thermosynechococcus</taxon>
    </lineage>
</organism>
<keyword evidence="4 6" id="KW-0067">ATP-binding</keyword>
<evidence type="ECO:0000256" key="1">
    <source>
        <dbReference type="ARBA" id="ARBA00005417"/>
    </source>
</evidence>
<evidence type="ECO:0000313" key="7">
    <source>
        <dbReference type="Proteomes" id="UP000000440"/>
    </source>
</evidence>
<dbReference type="InterPro" id="IPR050153">
    <property type="entry name" value="Metal_Ion_Import_ABC"/>
</dbReference>
<gene>
    <name evidence="6" type="ordered locus">tlr2063</name>
</gene>
<dbReference type="SUPFAM" id="SSF52540">
    <property type="entry name" value="P-loop containing nucleoside triphosphate hydrolases"/>
    <property type="match status" value="1"/>
</dbReference>
<dbReference type="PROSITE" id="PS50893">
    <property type="entry name" value="ABC_TRANSPORTER_2"/>
    <property type="match status" value="1"/>
</dbReference>
<dbReference type="eggNOG" id="COG1121">
    <property type="taxonomic scope" value="Bacteria"/>
</dbReference>
<dbReference type="Gene3D" id="3.40.50.300">
    <property type="entry name" value="P-loop containing nucleotide triphosphate hydrolases"/>
    <property type="match status" value="1"/>
</dbReference>
<sequence>MDTPVKEYLLEVENLSVRRGDRWVVENVSFTLAANTNMAIIGPNGAGKSSLIQAILGIIPYQQGRVTLLGYGMSCRRTLPYVRQQVAYLPQNFQCDPRIPITVAEFVGLGWGQPRWQWPWQYQRQRDRAIWESLQRLNLEHLAAQPMSSLSGGETKRVLLAYCLVQPRRLLILDEAAAGLDCQGEQQFYDLLQILKVSEGWGILQISHHLERVRATCDQVLYLDRSVQGLGTPEWVLQQFAA</sequence>
<accession>Q8DH96</accession>
<name>Q8DH96_THEVB</name>
<evidence type="ECO:0000256" key="3">
    <source>
        <dbReference type="ARBA" id="ARBA00022741"/>
    </source>
</evidence>
<feature type="domain" description="ABC transporter" evidence="5">
    <location>
        <begin position="10"/>
        <end position="240"/>
    </location>
</feature>
<evidence type="ECO:0000259" key="5">
    <source>
        <dbReference type="PROSITE" id="PS50893"/>
    </source>
</evidence>
<dbReference type="Proteomes" id="UP000000440">
    <property type="component" value="Chromosome"/>
</dbReference>
<keyword evidence="7" id="KW-1185">Reference proteome</keyword>
<dbReference type="SMART" id="SM00382">
    <property type="entry name" value="AAA"/>
    <property type="match status" value="1"/>
</dbReference>
<dbReference type="EnsemblBacteria" id="BAC09615">
    <property type="protein sequence ID" value="BAC09615"/>
    <property type="gene ID" value="BAC09615"/>
</dbReference>
<comment type="similarity">
    <text evidence="1">Belongs to the ABC transporter superfamily.</text>
</comment>
<dbReference type="RefSeq" id="WP_011057898.1">
    <property type="nucleotide sequence ID" value="NC_004113.1"/>
</dbReference>
<reference evidence="6 7" key="1">
    <citation type="journal article" date="2002" name="DNA Res.">
        <title>Complete genome structure of the thermophilic cyanobacterium Thermosynechococcus elongatus BP-1.</title>
        <authorList>
            <person name="Nakamura Y."/>
            <person name="Kaneko T."/>
            <person name="Sato S."/>
            <person name="Ikeuchi M."/>
            <person name="Katoh H."/>
            <person name="Sasamoto S."/>
            <person name="Watanabe A."/>
            <person name="Iriguchi M."/>
            <person name="Kawashima K."/>
            <person name="Kimura T."/>
            <person name="Kishida Y."/>
            <person name="Kiyokawa C."/>
            <person name="Kohara M."/>
            <person name="Matsumoto M."/>
            <person name="Matsuno A."/>
            <person name="Nakazaki N."/>
            <person name="Shimpo S."/>
            <person name="Sugimoto M."/>
            <person name="Takeuchi C."/>
            <person name="Yamada M."/>
            <person name="Tabata S."/>
        </authorList>
    </citation>
    <scope>NUCLEOTIDE SEQUENCE [LARGE SCALE GENOMIC DNA]</scope>
    <source>
        <strain evidence="7">IAM M-273 / NIES-2133 / BP-1</strain>
    </source>
</reference>
<dbReference type="KEGG" id="tel:tlr2063"/>
<proteinExistence type="inferred from homology"/>
<dbReference type="STRING" id="197221.gene:10748672"/>
<keyword evidence="3" id="KW-0547">Nucleotide-binding</keyword>
<dbReference type="GO" id="GO:0016887">
    <property type="term" value="F:ATP hydrolysis activity"/>
    <property type="evidence" value="ECO:0007669"/>
    <property type="project" value="InterPro"/>
</dbReference>
<dbReference type="EMBL" id="BA000039">
    <property type="protein sequence ID" value="BAC09615.1"/>
    <property type="molecule type" value="Genomic_DNA"/>
</dbReference>
<evidence type="ECO:0000256" key="2">
    <source>
        <dbReference type="ARBA" id="ARBA00022448"/>
    </source>
</evidence>
<evidence type="ECO:0000313" key="6">
    <source>
        <dbReference type="EMBL" id="BAC09615.1"/>
    </source>
</evidence>
<dbReference type="PANTHER" id="PTHR42734">
    <property type="entry name" value="METAL TRANSPORT SYSTEM ATP-BINDING PROTEIN TM_0124-RELATED"/>
    <property type="match status" value="1"/>
</dbReference>
<protein>
    <submittedName>
        <fullName evidence="6">ABC transporter ATP-binding protein</fullName>
    </submittedName>
</protein>
<keyword evidence="2" id="KW-0813">Transport</keyword>
<dbReference type="PANTHER" id="PTHR42734:SF17">
    <property type="entry name" value="METAL TRANSPORT SYSTEM ATP-BINDING PROTEIN TM_0124-RELATED"/>
    <property type="match status" value="1"/>
</dbReference>